<dbReference type="EMBL" id="JAGKQM010002449">
    <property type="protein sequence ID" value="KAH0849531.1"/>
    <property type="molecule type" value="Genomic_DNA"/>
</dbReference>
<keyword evidence="3" id="KW-1185">Reference proteome</keyword>
<sequence>RDRDGDGDRPPIVDSMDTMTIILNGRVECMRSHQQRTTLQSAGYQYLKTKLVVVLAETASSGGSDGERAQAAVLTRESFKRRFWRTEGDVRGGGSGGGRNCDGGGGGRNHDREDEITNGAMRRVSCFICGKAAQP</sequence>
<dbReference type="Proteomes" id="UP000824890">
    <property type="component" value="Unassembled WGS sequence"/>
</dbReference>
<gene>
    <name evidence="2" type="ORF">HID58_096308</name>
</gene>
<feature type="region of interest" description="Disordered" evidence="1">
    <location>
        <begin position="85"/>
        <end position="113"/>
    </location>
</feature>
<organism evidence="2 3">
    <name type="scientific">Brassica napus</name>
    <name type="common">Rape</name>
    <dbReference type="NCBI Taxonomy" id="3708"/>
    <lineage>
        <taxon>Eukaryota</taxon>
        <taxon>Viridiplantae</taxon>
        <taxon>Streptophyta</taxon>
        <taxon>Embryophyta</taxon>
        <taxon>Tracheophyta</taxon>
        <taxon>Spermatophyta</taxon>
        <taxon>Magnoliopsida</taxon>
        <taxon>eudicotyledons</taxon>
        <taxon>Gunneridae</taxon>
        <taxon>Pentapetalae</taxon>
        <taxon>rosids</taxon>
        <taxon>malvids</taxon>
        <taxon>Brassicales</taxon>
        <taxon>Brassicaceae</taxon>
        <taxon>Brassiceae</taxon>
        <taxon>Brassica</taxon>
    </lineage>
</organism>
<reference evidence="2 3" key="1">
    <citation type="submission" date="2021-05" db="EMBL/GenBank/DDBJ databases">
        <title>Genome Assembly of Synthetic Allotetraploid Brassica napus Reveals Homoeologous Exchanges between Subgenomes.</title>
        <authorList>
            <person name="Davis J.T."/>
        </authorList>
    </citation>
    <scope>NUCLEOTIDE SEQUENCE [LARGE SCALE GENOMIC DNA]</scope>
    <source>
        <strain evidence="3">cv. Da-Ae</strain>
        <tissue evidence="2">Seedling</tissue>
    </source>
</reference>
<evidence type="ECO:0000313" key="3">
    <source>
        <dbReference type="Proteomes" id="UP000824890"/>
    </source>
</evidence>
<feature type="compositionally biased region" description="Gly residues" evidence="1">
    <location>
        <begin position="91"/>
        <end position="107"/>
    </location>
</feature>
<evidence type="ECO:0000313" key="2">
    <source>
        <dbReference type="EMBL" id="KAH0849531.1"/>
    </source>
</evidence>
<protein>
    <submittedName>
        <fullName evidence="2">Uncharacterized protein</fullName>
    </submittedName>
</protein>
<proteinExistence type="predicted"/>
<feature type="non-terminal residue" evidence="2">
    <location>
        <position position="1"/>
    </location>
</feature>
<evidence type="ECO:0000256" key="1">
    <source>
        <dbReference type="SAM" id="MobiDB-lite"/>
    </source>
</evidence>
<comment type="caution">
    <text evidence="2">The sequence shown here is derived from an EMBL/GenBank/DDBJ whole genome shotgun (WGS) entry which is preliminary data.</text>
</comment>
<accession>A0ABQ7X0T6</accession>
<name>A0ABQ7X0T6_BRANA</name>